<evidence type="ECO:0000313" key="1">
    <source>
        <dbReference type="EMBL" id="KAL3267229.1"/>
    </source>
</evidence>
<protein>
    <submittedName>
        <fullName evidence="1">Uncharacterized protein</fullName>
    </submittedName>
</protein>
<sequence length="113" mass="13091">MNDVSETEETIKWDPEDNMPMADWLQDLSEDGGITQSLEGCCILCHSCLEVCFIQLKIFIEKIWPKMNDVSETEETIKWDPEDNMPMADWLQDLSEVGLETSEENLNSWSEEI</sequence>
<evidence type="ECO:0000313" key="2">
    <source>
        <dbReference type="Proteomes" id="UP001516400"/>
    </source>
</evidence>
<comment type="caution">
    <text evidence="1">The sequence shown here is derived from an EMBL/GenBank/DDBJ whole genome shotgun (WGS) entry which is preliminary data.</text>
</comment>
<dbReference type="EMBL" id="JABFTP020000001">
    <property type="protein sequence ID" value="KAL3267229.1"/>
    <property type="molecule type" value="Genomic_DNA"/>
</dbReference>
<dbReference type="Proteomes" id="UP001516400">
    <property type="component" value="Unassembled WGS sequence"/>
</dbReference>
<proteinExistence type="predicted"/>
<accession>A0ABD2MLX1</accession>
<organism evidence="1 2">
    <name type="scientific">Cryptolaemus montrouzieri</name>
    <dbReference type="NCBI Taxonomy" id="559131"/>
    <lineage>
        <taxon>Eukaryota</taxon>
        <taxon>Metazoa</taxon>
        <taxon>Ecdysozoa</taxon>
        <taxon>Arthropoda</taxon>
        <taxon>Hexapoda</taxon>
        <taxon>Insecta</taxon>
        <taxon>Pterygota</taxon>
        <taxon>Neoptera</taxon>
        <taxon>Endopterygota</taxon>
        <taxon>Coleoptera</taxon>
        <taxon>Polyphaga</taxon>
        <taxon>Cucujiformia</taxon>
        <taxon>Coccinelloidea</taxon>
        <taxon>Coccinellidae</taxon>
        <taxon>Scymninae</taxon>
        <taxon>Scymnini</taxon>
        <taxon>Cryptolaemus</taxon>
    </lineage>
</organism>
<keyword evidence="2" id="KW-1185">Reference proteome</keyword>
<name>A0ABD2MLX1_9CUCU</name>
<gene>
    <name evidence="1" type="ORF">HHI36_011363</name>
</gene>
<dbReference type="AlphaFoldDB" id="A0ABD2MLX1"/>
<reference evidence="1 2" key="1">
    <citation type="journal article" date="2021" name="BMC Biol.">
        <title>Horizontally acquired antibacterial genes associated with adaptive radiation of ladybird beetles.</title>
        <authorList>
            <person name="Li H.S."/>
            <person name="Tang X.F."/>
            <person name="Huang Y.H."/>
            <person name="Xu Z.Y."/>
            <person name="Chen M.L."/>
            <person name="Du X.Y."/>
            <person name="Qiu B.Y."/>
            <person name="Chen P.T."/>
            <person name="Zhang W."/>
            <person name="Slipinski A."/>
            <person name="Escalona H.E."/>
            <person name="Waterhouse R.M."/>
            <person name="Zwick A."/>
            <person name="Pang H."/>
        </authorList>
    </citation>
    <scope>NUCLEOTIDE SEQUENCE [LARGE SCALE GENOMIC DNA]</scope>
    <source>
        <strain evidence="1">SYSU2018</strain>
    </source>
</reference>